<dbReference type="Proteomes" id="UP000544222">
    <property type="component" value="Unassembled WGS sequence"/>
</dbReference>
<gene>
    <name evidence="1" type="ORF">FHX64_000923</name>
</gene>
<reference evidence="1 2" key="1">
    <citation type="submission" date="2020-08" db="EMBL/GenBank/DDBJ databases">
        <title>Genomic Encyclopedia of Type Strains, Phase IV (KMG-IV): sequencing the most valuable type-strain genomes for metagenomic binning, comparative biology and taxonomic classification.</title>
        <authorList>
            <person name="Goeker M."/>
        </authorList>
    </citation>
    <scope>NUCLEOTIDE SEQUENCE [LARGE SCALE GENOMIC DNA]</scope>
    <source>
        <strain evidence="1 2">DSM 27471</strain>
    </source>
</reference>
<protein>
    <recommendedName>
        <fullName evidence="3">RteC protein</fullName>
    </recommendedName>
</protein>
<dbReference type="Pfam" id="PF09357">
    <property type="entry name" value="RteC"/>
    <property type="match status" value="1"/>
</dbReference>
<dbReference type="EMBL" id="JACHYB010000001">
    <property type="protein sequence ID" value="MBB3186760.1"/>
    <property type="molecule type" value="Genomic_DNA"/>
</dbReference>
<evidence type="ECO:0008006" key="3">
    <source>
        <dbReference type="Google" id="ProtNLM"/>
    </source>
</evidence>
<evidence type="ECO:0000313" key="1">
    <source>
        <dbReference type="EMBL" id="MBB3186760.1"/>
    </source>
</evidence>
<proteinExistence type="predicted"/>
<comment type="caution">
    <text evidence="1">The sequence shown here is derived from an EMBL/GenBank/DDBJ whole genome shotgun (WGS) entry which is preliminary data.</text>
</comment>
<name>A0A7W5DPM4_9PORP</name>
<dbReference type="AlphaFoldDB" id="A0A7W5DPM4"/>
<organism evidence="1 2">
    <name type="scientific">Microbacter margulisiae</name>
    <dbReference type="NCBI Taxonomy" id="1350067"/>
    <lineage>
        <taxon>Bacteria</taxon>
        <taxon>Pseudomonadati</taxon>
        <taxon>Bacteroidota</taxon>
        <taxon>Bacteroidia</taxon>
        <taxon>Bacteroidales</taxon>
        <taxon>Porphyromonadaceae</taxon>
        <taxon>Microbacter</taxon>
    </lineage>
</organism>
<dbReference type="InterPro" id="IPR018534">
    <property type="entry name" value="Tet_reg_excision_RteC"/>
</dbReference>
<evidence type="ECO:0000313" key="2">
    <source>
        <dbReference type="Proteomes" id="UP000544222"/>
    </source>
</evidence>
<accession>A0A7W5DPM4</accession>
<sequence>MINTTTRISKNLNAQLQAIDLEEPNIIRKSQKSITCIKEALSRLKSFIVDYKFKNNDDEILFFKEIKPDIFSKLIYYVEIFNIESRRPMGVFELQHNYICQELEKLTLFFNEHLEFYQYYRMRSTLLDDKYFLRGKENLHLYQDSLMFYADPEFSTSHDYMVAKIIANDRLEAYLNTELEVLSLKASNPNWGQVGSACNSVLQWTDSKTSLIELIYAICSAGCINNGHCEIRELSALFEQVFNTRLTDIYRTFLEIKIRTNPSKFMDTLKEALLRKIDEDLSEKVLSLIFLISMWF</sequence>
<dbReference type="RefSeq" id="WP_183412608.1">
    <property type="nucleotide sequence ID" value="NZ_JACHYB010000001.1"/>
</dbReference>
<keyword evidence="2" id="KW-1185">Reference proteome</keyword>